<evidence type="ECO:0000256" key="5">
    <source>
        <dbReference type="ARBA" id="ARBA00023163"/>
    </source>
</evidence>
<dbReference type="InterPro" id="IPR013324">
    <property type="entry name" value="RNA_pol_sigma_r3/r4-like"/>
</dbReference>
<evidence type="ECO:0000256" key="3">
    <source>
        <dbReference type="ARBA" id="ARBA00023082"/>
    </source>
</evidence>
<evidence type="ECO:0000313" key="10">
    <source>
        <dbReference type="Proteomes" id="UP001404845"/>
    </source>
</evidence>
<dbReference type="Proteomes" id="UP001404845">
    <property type="component" value="Unassembled WGS sequence"/>
</dbReference>
<dbReference type="RefSeq" id="WP_026105906.1">
    <property type="nucleotide sequence ID" value="NZ_JACHOS010000016.1"/>
</dbReference>
<evidence type="ECO:0000256" key="2">
    <source>
        <dbReference type="ARBA" id="ARBA00023015"/>
    </source>
</evidence>
<evidence type="ECO:0000256" key="1">
    <source>
        <dbReference type="ARBA" id="ARBA00010641"/>
    </source>
</evidence>
<dbReference type="SUPFAM" id="SSF88659">
    <property type="entry name" value="Sigma3 and sigma4 domains of RNA polymerase sigma factors"/>
    <property type="match status" value="1"/>
</dbReference>
<proteinExistence type="inferred from homology"/>
<dbReference type="SUPFAM" id="SSF88946">
    <property type="entry name" value="Sigma2 domain of RNA polymerase sigma factors"/>
    <property type="match status" value="1"/>
</dbReference>
<dbReference type="InterPro" id="IPR039425">
    <property type="entry name" value="RNA_pol_sigma-70-like"/>
</dbReference>
<dbReference type="InterPro" id="IPR000838">
    <property type="entry name" value="RNA_pol_sigma70_ECF_CS"/>
</dbReference>
<evidence type="ECO:0000259" key="8">
    <source>
        <dbReference type="Pfam" id="PF08281"/>
    </source>
</evidence>
<reference evidence="9 10" key="1">
    <citation type="journal article" date="2023" name="PLoS ONE">
        <title>Complete genome assembly of Hawai'i environmental nontuberculous mycobacteria reveals unexpected co-isolation with methylobacteria.</title>
        <authorList>
            <person name="Hendrix J."/>
            <person name="Epperson L.E."/>
            <person name="Tong E.I."/>
            <person name="Chan Y.L."/>
            <person name="Hasan N.A."/>
            <person name="Dawrs S.N."/>
            <person name="Norton G.J."/>
            <person name="Virdi R."/>
            <person name="Crooks J.L."/>
            <person name="Chan E.D."/>
            <person name="Honda J.R."/>
            <person name="Strong M."/>
        </authorList>
    </citation>
    <scope>NUCLEOTIDE SEQUENCE [LARGE SCALE GENOMIC DNA]</scope>
    <source>
        <strain evidence="9 10">NJH_HI01</strain>
    </source>
</reference>
<sequence>MLIAGGLGPVCSDQNREAGAAKLPFAVQKHLGAQLQTTYFEIVASDSPQHLLDLTRALERTLAVLAKEHNTAFREGLTAALPALHVFAQSLAGSPARADDLVQETVLKAWANQDRFVPGTNLKAWLFTILRNHFYTEKRKHRREVEDVDGVMAGRLVALAAQEHGSDLQLVMSHIQQLPAPQRDALLLVGARGLTYEAAAEVMGCQTGTVKSRVSRARSFLIERLGTPSAKMPA</sequence>
<organism evidence="9 10">
    <name type="scientific">Methylorubrum rhodesianum</name>
    <dbReference type="NCBI Taxonomy" id="29427"/>
    <lineage>
        <taxon>Bacteria</taxon>
        <taxon>Pseudomonadati</taxon>
        <taxon>Pseudomonadota</taxon>
        <taxon>Alphaproteobacteria</taxon>
        <taxon>Hyphomicrobiales</taxon>
        <taxon>Methylobacteriaceae</taxon>
        <taxon>Methylorubrum</taxon>
    </lineage>
</organism>
<accession>A0ABU9Z880</accession>
<dbReference type="Gene3D" id="1.10.1740.10">
    <property type="match status" value="1"/>
</dbReference>
<dbReference type="EMBL" id="JAQYXL010000001">
    <property type="protein sequence ID" value="MEN3227566.1"/>
    <property type="molecule type" value="Genomic_DNA"/>
</dbReference>
<dbReference type="PANTHER" id="PTHR43133:SF25">
    <property type="entry name" value="RNA POLYMERASE SIGMA FACTOR RFAY-RELATED"/>
    <property type="match status" value="1"/>
</dbReference>
<keyword evidence="5 6" id="KW-0804">Transcription</keyword>
<protein>
    <recommendedName>
        <fullName evidence="6">RNA polymerase sigma factor</fullName>
    </recommendedName>
</protein>
<evidence type="ECO:0000313" key="9">
    <source>
        <dbReference type="EMBL" id="MEN3227566.1"/>
    </source>
</evidence>
<evidence type="ECO:0000259" key="7">
    <source>
        <dbReference type="Pfam" id="PF04542"/>
    </source>
</evidence>
<evidence type="ECO:0000256" key="4">
    <source>
        <dbReference type="ARBA" id="ARBA00023125"/>
    </source>
</evidence>
<dbReference type="PANTHER" id="PTHR43133">
    <property type="entry name" value="RNA POLYMERASE ECF-TYPE SIGMA FACTO"/>
    <property type="match status" value="1"/>
</dbReference>
<dbReference type="InterPro" id="IPR013325">
    <property type="entry name" value="RNA_pol_sigma_r2"/>
</dbReference>
<keyword evidence="3 6" id="KW-0731">Sigma factor</keyword>
<keyword evidence="10" id="KW-1185">Reference proteome</keyword>
<dbReference type="Pfam" id="PF04542">
    <property type="entry name" value="Sigma70_r2"/>
    <property type="match status" value="1"/>
</dbReference>
<dbReference type="Pfam" id="PF08281">
    <property type="entry name" value="Sigma70_r4_2"/>
    <property type="match status" value="1"/>
</dbReference>
<dbReference type="NCBIfam" id="TIGR02937">
    <property type="entry name" value="sigma70-ECF"/>
    <property type="match status" value="1"/>
</dbReference>
<evidence type="ECO:0000256" key="6">
    <source>
        <dbReference type="RuleBase" id="RU000716"/>
    </source>
</evidence>
<name>A0ABU9Z880_9HYPH</name>
<feature type="domain" description="RNA polymerase sigma factor 70 region 4 type 2" evidence="8">
    <location>
        <begin position="171"/>
        <end position="221"/>
    </location>
</feature>
<gene>
    <name evidence="9" type="ORF">PUR21_07945</name>
</gene>
<feature type="domain" description="RNA polymerase sigma-70 region 2" evidence="7">
    <location>
        <begin position="80"/>
        <end position="143"/>
    </location>
</feature>
<keyword evidence="2 6" id="KW-0805">Transcription regulation</keyword>
<comment type="similarity">
    <text evidence="1 6">Belongs to the sigma-70 factor family. ECF subfamily.</text>
</comment>
<dbReference type="InterPro" id="IPR007627">
    <property type="entry name" value="RNA_pol_sigma70_r2"/>
</dbReference>
<dbReference type="InterPro" id="IPR036388">
    <property type="entry name" value="WH-like_DNA-bd_sf"/>
</dbReference>
<dbReference type="PROSITE" id="PS01063">
    <property type="entry name" value="SIGMA70_ECF"/>
    <property type="match status" value="1"/>
</dbReference>
<comment type="caution">
    <text evidence="9">The sequence shown here is derived from an EMBL/GenBank/DDBJ whole genome shotgun (WGS) entry which is preliminary data.</text>
</comment>
<dbReference type="InterPro" id="IPR013249">
    <property type="entry name" value="RNA_pol_sigma70_r4_t2"/>
</dbReference>
<dbReference type="InterPro" id="IPR014284">
    <property type="entry name" value="RNA_pol_sigma-70_dom"/>
</dbReference>
<dbReference type="CDD" id="cd06171">
    <property type="entry name" value="Sigma70_r4"/>
    <property type="match status" value="1"/>
</dbReference>
<keyword evidence="4 6" id="KW-0238">DNA-binding</keyword>
<dbReference type="Gene3D" id="1.10.10.10">
    <property type="entry name" value="Winged helix-like DNA-binding domain superfamily/Winged helix DNA-binding domain"/>
    <property type="match status" value="1"/>
</dbReference>